<evidence type="ECO:0000313" key="2">
    <source>
        <dbReference type="Proteomes" id="UP000789702"/>
    </source>
</evidence>
<evidence type="ECO:0000313" key="1">
    <source>
        <dbReference type="EMBL" id="CAG8646121.1"/>
    </source>
</evidence>
<keyword evidence="2" id="KW-1185">Reference proteome</keyword>
<proteinExistence type="predicted"/>
<sequence>MAKHIMQLHKLHIIRKEKEDKEEIEKELYYNSSYDLNDFW</sequence>
<reference evidence="1" key="1">
    <citation type="submission" date="2021-06" db="EMBL/GenBank/DDBJ databases">
        <authorList>
            <person name="Kallberg Y."/>
            <person name="Tangrot J."/>
            <person name="Rosling A."/>
        </authorList>
    </citation>
    <scope>NUCLEOTIDE SEQUENCE</scope>
    <source>
        <strain evidence="1">IL203A</strain>
    </source>
</reference>
<name>A0ACA9NC66_9GLOM</name>
<feature type="non-terminal residue" evidence="1">
    <location>
        <position position="40"/>
    </location>
</feature>
<accession>A0ACA9NC66</accession>
<dbReference type="Proteomes" id="UP000789702">
    <property type="component" value="Unassembled WGS sequence"/>
</dbReference>
<organism evidence="1 2">
    <name type="scientific">Dentiscutata heterogama</name>
    <dbReference type="NCBI Taxonomy" id="1316150"/>
    <lineage>
        <taxon>Eukaryota</taxon>
        <taxon>Fungi</taxon>
        <taxon>Fungi incertae sedis</taxon>
        <taxon>Mucoromycota</taxon>
        <taxon>Glomeromycotina</taxon>
        <taxon>Glomeromycetes</taxon>
        <taxon>Diversisporales</taxon>
        <taxon>Gigasporaceae</taxon>
        <taxon>Dentiscutata</taxon>
    </lineage>
</organism>
<protein>
    <submittedName>
        <fullName evidence="1">10542_t:CDS:1</fullName>
    </submittedName>
</protein>
<dbReference type="EMBL" id="CAJVPU010015326">
    <property type="protein sequence ID" value="CAG8646121.1"/>
    <property type="molecule type" value="Genomic_DNA"/>
</dbReference>
<comment type="caution">
    <text evidence="1">The sequence shown here is derived from an EMBL/GenBank/DDBJ whole genome shotgun (WGS) entry which is preliminary data.</text>
</comment>
<gene>
    <name evidence="1" type="ORF">DHETER_LOCUS9071</name>
</gene>